<name>A0A0C9VKR3_9AGAM</name>
<dbReference type="Proteomes" id="UP000053820">
    <property type="component" value="Unassembled WGS sequence"/>
</dbReference>
<gene>
    <name evidence="2" type="ORF">HYDPIDRAFT_34481</name>
</gene>
<keyword evidence="3" id="KW-1185">Reference proteome</keyword>
<organism evidence="2 3">
    <name type="scientific">Hydnomerulius pinastri MD-312</name>
    <dbReference type="NCBI Taxonomy" id="994086"/>
    <lineage>
        <taxon>Eukaryota</taxon>
        <taxon>Fungi</taxon>
        <taxon>Dikarya</taxon>
        <taxon>Basidiomycota</taxon>
        <taxon>Agaricomycotina</taxon>
        <taxon>Agaricomycetes</taxon>
        <taxon>Agaricomycetidae</taxon>
        <taxon>Boletales</taxon>
        <taxon>Boletales incertae sedis</taxon>
        <taxon>Leucogyrophana</taxon>
    </lineage>
</organism>
<evidence type="ECO:0000256" key="1">
    <source>
        <dbReference type="SAM" id="MobiDB-lite"/>
    </source>
</evidence>
<dbReference type="OrthoDB" id="3340520at2759"/>
<proteinExistence type="predicted"/>
<evidence type="ECO:0000313" key="2">
    <source>
        <dbReference type="EMBL" id="KIJ58120.1"/>
    </source>
</evidence>
<dbReference type="HOGENOM" id="CLU_1768334_0_0_1"/>
<sequence>MEVDENEDRVPRREFDHQWIFPGCFFVSPFQVRSGLYTLSVVLPSHLPFPHPGHEGILGPPTTDVKDHHHLPVPIFKFPPSSLRTHTHPTPRKPPPPPDPPHFMFNKAALLISPAHDPHLSERSPGYCTKQQGCIIVWGREFGGGWI</sequence>
<reference evidence="2 3" key="1">
    <citation type="submission" date="2014-04" db="EMBL/GenBank/DDBJ databases">
        <title>Evolutionary Origins and Diversification of the Mycorrhizal Mutualists.</title>
        <authorList>
            <consortium name="DOE Joint Genome Institute"/>
            <consortium name="Mycorrhizal Genomics Consortium"/>
            <person name="Kohler A."/>
            <person name="Kuo A."/>
            <person name="Nagy L.G."/>
            <person name="Floudas D."/>
            <person name="Copeland A."/>
            <person name="Barry K.W."/>
            <person name="Cichocki N."/>
            <person name="Veneault-Fourrey C."/>
            <person name="LaButti K."/>
            <person name="Lindquist E.A."/>
            <person name="Lipzen A."/>
            <person name="Lundell T."/>
            <person name="Morin E."/>
            <person name="Murat C."/>
            <person name="Riley R."/>
            <person name="Ohm R."/>
            <person name="Sun H."/>
            <person name="Tunlid A."/>
            <person name="Henrissat B."/>
            <person name="Grigoriev I.V."/>
            <person name="Hibbett D.S."/>
            <person name="Martin F."/>
        </authorList>
    </citation>
    <scope>NUCLEOTIDE SEQUENCE [LARGE SCALE GENOMIC DNA]</scope>
    <source>
        <strain evidence="2 3">MD-312</strain>
    </source>
</reference>
<evidence type="ECO:0000313" key="3">
    <source>
        <dbReference type="Proteomes" id="UP000053820"/>
    </source>
</evidence>
<dbReference type="AlphaFoldDB" id="A0A0C9VKR3"/>
<accession>A0A0C9VKR3</accession>
<feature type="region of interest" description="Disordered" evidence="1">
    <location>
        <begin position="80"/>
        <end position="100"/>
    </location>
</feature>
<protein>
    <submittedName>
        <fullName evidence="2">Uncharacterized protein</fullName>
    </submittedName>
</protein>
<dbReference type="EMBL" id="KN839985">
    <property type="protein sequence ID" value="KIJ58120.1"/>
    <property type="molecule type" value="Genomic_DNA"/>
</dbReference>